<keyword evidence="2" id="KW-0805">Transcription regulation</keyword>
<dbReference type="InterPro" id="IPR014284">
    <property type="entry name" value="RNA_pol_sigma-70_dom"/>
</dbReference>
<feature type="domain" description="RNA polymerase sigma-70 region 2" evidence="5">
    <location>
        <begin position="26"/>
        <end position="91"/>
    </location>
</feature>
<dbReference type="SUPFAM" id="SSF88946">
    <property type="entry name" value="Sigma2 domain of RNA polymerase sigma factors"/>
    <property type="match status" value="1"/>
</dbReference>
<dbReference type="InterPro" id="IPR013325">
    <property type="entry name" value="RNA_pol_sigma_r2"/>
</dbReference>
<dbReference type="Proteomes" id="UP000184510">
    <property type="component" value="Unassembled WGS sequence"/>
</dbReference>
<dbReference type="SUPFAM" id="SSF88659">
    <property type="entry name" value="Sigma3 and sigma4 domains of RNA polymerase sigma factors"/>
    <property type="match status" value="1"/>
</dbReference>
<protein>
    <submittedName>
        <fullName evidence="6">RNA polymerase sigma-70 factor, ECF subfamily</fullName>
    </submittedName>
</protein>
<reference evidence="6 7" key="1">
    <citation type="submission" date="2016-11" db="EMBL/GenBank/DDBJ databases">
        <authorList>
            <person name="Jaros S."/>
            <person name="Januszkiewicz K."/>
            <person name="Wedrychowicz H."/>
        </authorList>
    </citation>
    <scope>NUCLEOTIDE SEQUENCE [LARGE SCALE GENOMIC DNA]</scope>
    <source>
        <strain evidence="6 7">DSM 18772</strain>
    </source>
</reference>
<accession>A0A1M6PQB0</accession>
<evidence type="ECO:0000256" key="2">
    <source>
        <dbReference type="ARBA" id="ARBA00023015"/>
    </source>
</evidence>
<dbReference type="Gene3D" id="1.10.10.10">
    <property type="entry name" value="Winged helix-like DNA-binding domain superfamily/Winged helix DNA-binding domain"/>
    <property type="match status" value="1"/>
</dbReference>
<dbReference type="GO" id="GO:0006352">
    <property type="term" value="P:DNA-templated transcription initiation"/>
    <property type="evidence" value="ECO:0007669"/>
    <property type="project" value="InterPro"/>
</dbReference>
<gene>
    <name evidence="6" type="ORF">SAMN02745181_3262</name>
</gene>
<organism evidence="6 7">
    <name type="scientific">Rubritalea squalenifaciens DSM 18772</name>
    <dbReference type="NCBI Taxonomy" id="1123071"/>
    <lineage>
        <taxon>Bacteria</taxon>
        <taxon>Pseudomonadati</taxon>
        <taxon>Verrucomicrobiota</taxon>
        <taxon>Verrucomicrobiia</taxon>
        <taxon>Verrucomicrobiales</taxon>
        <taxon>Rubritaleaceae</taxon>
        <taxon>Rubritalea</taxon>
    </lineage>
</organism>
<dbReference type="InterPro" id="IPR036388">
    <property type="entry name" value="WH-like_DNA-bd_sf"/>
</dbReference>
<dbReference type="Gene3D" id="1.10.1740.10">
    <property type="match status" value="1"/>
</dbReference>
<keyword evidence="4" id="KW-0804">Transcription</keyword>
<dbReference type="RefSeq" id="WP_143184806.1">
    <property type="nucleotide sequence ID" value="NZ_FQYR01000005.1"/>
</dbReference>
<dbReference type="Pfam" id="PF04542">
    <property type="entry name" value="Sigma70_r2"/>
    <property type="match status" value="1"/>
</dbReference>
<evidence type="ECO:0000313" key="6">
    <source>
        <dbReference type="EMBL" id="SHK10160.1"/>
    </source>
</evidence>
<dbReference type="EMBL" id="FQYR01000005">
    <property type="protein sequence ID" value="SHK10160.1"/>
    <property type="molecule type" value="Genomic_DNA"/>
</dbReference>
<dbReference type="InterPro" id="IPR013324">
    <property type="entry name" value="RNA_pol_sigma_r3/r4-like"/>
</dbReference>
<evidence type="ECO:0000256" key="4">
    <source>
        <dbReference type="ARBA" id="ARBA00023163"/>
    </source>
</evidence>
<dbReference type="InterPro" id="IPR007627">
    <property type="entry name" value="RNA_pol_sigma70_r2"/>
</dbReference>
<name>A0A1M6PQB0_9BACT</name>
<dbReference type="InterPro" id="IPR039425">
    <property type="entry name" value="RNA_pol_sigma-70-like"/>
</dbReference>
<evidence type="ECO:0000313" key="7">
    <source>
        <dbReference type="Proteomes" id="UP000184510"/>
    </source>
</evidence>
<dbReference type="STRING" id="1123071.SAMN02745181_3262"/>
<dbReference type="AlphaFoldDB" id="A0A1M6PQB0"/>
<dbReference type="PANTHER" id="PTHR43133:SF51">
    <property type="entry name" value="RNA POLYMERASE SIGMA FACTOR"/>
    <property type="match status" value="1"/>
</dbReference>
<dbReference type="InParanoid" id="A0A1M6PQB0"/>
<dbReference type="GO" id="GO:0016987">
    <property type="term" value="F:sigma factor activity"/>
    <property type="evidence" value="ECO:0007669"/>
    <property type="project" value="UniProtKB-KW"/>
</dbReference>
<dbReference type="OrthoDB" id="189687at2"/>
<keyword evidence="7" id="KW-1185">Reference proteome</keyword>
<keyword evidence="3" id="KW-0731">Sigma factor</keyword>
<proteinExistence type="inferred from homology"/>
<dbReference type="PANTHER" id="PTHR43133">
    <property type="entry name" value="RNA POLYMERASE ECF-TYPE SIGMA FACTO"/>
    <property type="match status" value="1"/>
</dbReference>
<dbReference type="NCBIfam" id="TIGR02937">
    <property type="entry name" value="sigma70-ECF"/>
    <property type="match status" value="1"/>
</dbReference>
<comment type="similarity">
    <text evidence="1">Belongs to the sigma-70 factor family. ECF subfamily.</text>
</comment>
<evidence type="ECO:0000259" key="5">
    <source>
        <dbReference type="Pfam" id="PF04542"/>
    </source>
</evidence>
<evidence type="ECO:0000256" key="3">
    <source>
        <dbReference type="ARBA" id="ARBA00023082"/>
    </source>
</evidence>
<evidence type="ECO:0000256" key="1">
    <source>
        <dbReference type="ARBA" id="ARBA00010641"/>
    </source>
</evidence>
<dbReference type="InterPro" id="IPR014331">
    <property type="entry name" value="RNA_pol_sigma70_ECF_RHOBA"/>
</dbReference>
<sequence>MNQPQPTPEDSSTNPVPETFDQLLAQEQEFLRLLIRTIGVSPSDANDVLQEANIYLINNASQFELGTNFRAWASKVVRYRCLQYFRDQKRRPMINLSEQAIDLITEEVCEQYEETERQLRKLNHCIGKLPEEHAEMLKANYHDGMSLKDFAKIHKKSHMAVRKTMSRVRHALKECIEKL</sequence>
<dbReference type="NCBIfam" id="TIGR02989">
    <property type="entry name" value="Sig-70_gvs1"/>
    <property type="match status" value="1"/>
</dbReference>